<gene>
    <name evidence="1" type="ORF">J2X05_004306</name>
</gene>
<evidence type="ECO:0000313" key="2">
    <source>
        <dbReference type="Proteomes" id="UP001253595"/>
    </source>
</evidence>
<dbReference type="EMBL" id="JAVDVX010000018">
    <property type="protein sequence ID" value="MDR7092260.1"/>
    <property type="molecule type" value="Genomic_DNA"/>
</dbReference>
<reference evidence="1 2" key="1">
    <citation type="submission" date="2023-07" db="EMBL/GenBank/DDBJ databases">
        <title>Sorghum-associated microbial communities from plants grown in Nebraska, USA.</title>
        <authorList>
            <person name="Schachtman D."/>
        </authorList>
    </citation>
    <scope>NUCLEOTIDE SEQUENCE [LARGE SCALE GENOMIC DNA]</scope>
    <source>
        <strain evidence="1 2">BE190</strain>
    </source>
</reference>
<accession>A0ABU1V4D6</accession>
<name>A0ABU1V4D6_9GAMM</name>
<organism evidence="1 2">
    <name type="scientific">Cellvibrio fibrivorans</name>
    <dbReference type="NCBI Taxonomy" id="126350"/>
    <lineage>
        <taxon>Bacteria</taxon>
        <taxon>Pseudomonadati</taxon>
        <taxon>Pseudomonadota</taxon>
        <taxon>Gammaproteobacteria</taxon>
        <taxon>Cellvibrionales</taxon>
        <taxon>Cellvibrionaceae</taxon>
        <taxon>Cellvibrio</taxon>
    </lineage>
</organism>
<evidence type="ECO:0000313" key="1">
    <source>
        <dbReference type="EMBL" id="MDR7092260.1"/>
    </source>
</evidence>
<proteinExistence type="predicted"/>
<dbReference type="Proteomes" id="UP001253595">
    <property type="component" value="Unassembled WGS sequence"/>
</dbReference>
<dbReference type="RefSeq" id="WP_310076395.1">
    <property type="nucleotide sequence ID" value="NZ_JAVDVX010000018.1"/>
</dbReference>
<sequence>MKHGARKLFSWFKKSKRTEDSKEEILNSGLNMAMEFGKNWLQPIQERLSKKYPHLNAEELEQYNAMCQAAMSFGHEIVYALAEEHGKETKYEQFEPIYTQNYSWVNKKNLSRLFSQGMYYAWKDMGF</sequence>
<protein>
    <submittedName>
        <fullName evidence="1">Uncharacterized protein</fullName>
    </submittedName>
</protein>
<keyword evidence="2" id="KW-1185">Reference proteome</keyword>
<comment type="caution">
    <text evidence="1">The sequence shown here is derived from an EMBL/GenBank/DDBJ whole genome shotgun (WGS) entry which is preliminary data.</text>
</comment>